<reference evidence="2" key="2">
    <citation type="submission" date="2020-09" db="EMBL/GenBank/DDBJ databases">
        <authorList>
            <person name="Sun Q."/>
            <person name="Ohkuma M."/>
        </authorList>
    </citation>
    <scope>NUCLEOTIDE SEQUENCE</scope>
    <source>
        <strain evidence="2">JCM 30804</strain>
    </source>
</reference>
<dbReference type="EMBL" id="BMPZ01000003">
    <property type="protein sequence ID" value="GGI78700.1"/>
    <property type="molecule type" value="Genomic_DNA"/>
</dbReference>
<comment type="caution">
    <text evidence="2">The sequence shown here is derived from an EMBL/GenBank/DDBJ whole genome shotgun (WGS) entry which is preliminary data.</text>
</comment>
<dbReference type="CDD" id="cd04301">
    <property type="entry name" value="NAT_SF"/>
    <property type="match status" value="1"/>
</dbReference>
<protein>
    <submittedName>
        <fullName evidence="2">Acetyltransferase</fullName>
    </submittedName>
</protein>
<gene>
    <name evidence="2" type="ORF">GCM10009332_15120</name>
</gene>
<evidence type="ECO:0000313" key="3">
    <source>
        <dbReference type="Proteomes" id="UP000613743"/>
    </source>
</evidence>
<name>A0A917N8S8_9GAMM</name>
<keyword evidence="3" id="KW-1185">Reference proteome</keyword>
<dbReference type="GO" id="GO:0016747">
    <property type="term" value="F:acyltransferase activity, transferring groups other than amino-acyl groups"/>
    <property type="evidence" value="ECO:0007669"/>
    <property type="project" value="InterPro"/>
</dbReference>
<sequence>MRVRLAQVEDIKQLVVLEQQHINDEVGNEQDALQGHHFDEEEFKVLVSKYWVVVAEKNQQIIGYVLAGGWEFFKHWPIYRAMVKRLPRIDAQVSERNSCQYGPIWVHPKHRGQGIFRELVREVSRCAALQYEYLVTFIAEDNQHSYLAHTSGANMQVLDFFTYDDRDYFLLSKRVNVL</sequence>
<dbReference type="Proteomes" id="UP000613743">
    <property type="component" value="Unassembled WGS sequence"/>
</dbReference>
<dbReference type="InterPro" id="IPR000182">
    <property type="entry name" value="GNAT_dom"/>
</dbReference>
<dbReference type="PROSITE" id="PS51186">
    <property type="entry name" value="GNAT"/>
    <property type="match status" value="1"/>
</dbReference>
<proteinExistence type="predicted"/>
<reference evidence="2" key="1">
    <citation type="journal article" date="2014" name="Int. J. Syst. Evol. Microbiol.">
        <title>Complete genome sequence of Corynebacterium casei LMG S-19264T (=DSM 44701T), isolated from a smear-ripened cheese.</title>
        <authorList>
            <consortium name="US DOE Joint Genome Institute (JGI-PGF)"/>
            <person name="Walter F."/>
            <person name="Albersmeier A."/>
            <person name="Kalinowski J."/>
            <person name="Ruckert C."/>
        </authorList>
    </citation>
    <scope>NUCLEOTIDE SEQUENCE</scope>
    <source>
        <strain evidence="2">JCM 30804</strain>
    </source>
</reference>
<dbReference type="AlphaFoldDB" id="A0A917N8S8"/>
<evidence type="ECO:0000259" key="1">
    <source>
        <dbReference type="PROSITE" id="PS51186"/>
    </source>
</evidence>
<dbReference type="Gene3D" id="3.40.630.30">
    <property type="match status" value="1"/>
</dbReference>
<organism evidence="2 3">
    <name type="scientific">Shewanella gelidii</name>
    <dbReference type="NCBI Taxonomy" id="1642821"/>
    <lineage>
        <taxon>Bacteria</taxon>
        <taxon>Pseudomonadati</taxon>
        <taxon>Pseudomonadota</taxon>
        <taxon>Gammaproteobacteria</taxon>
        <taxon>Alteromonadales</taxon>
        <taxon>Shewanellaceae</taxon>
        <taxon>Shewanella</taxon>
    </lineage>
</organism>
<dbReference type="InterPro" id="IPR016181">
    <property type="entry name" value="Acyl_CoA_acyltransferase"/>
</dbReference>
<accession>A0A917N8S8</accession>
<feature type="domain" description="N-acetyltransferase" evidence="1">
    <location>
        <begin position="1"/>
        <end position="176"/>
    </location>
</feature>
<dbReference type="SUPFAM" id="SSF55729">
    <property type="entry name" value="Acyl-CoA N-acyltransferases (Nat)"/>
    <property type="match status" value="1"/>
</dbReference>
<evidence type="ECO:0000313" key="2">
    <source>
        <dbReference type="EMBL" id="GGI78700.1"/>
    </source>
</evidence>
<dbReference type="RefSeq" id="WP_188919490.1">
    <property type="nucleotide sequence ID" value="NZ_BMPZ01000003.1"/>
</dbReference>
<dbReference type="Pfam" id="PF00583">
    <property type="entry name" value="Acetyltransf_1"/>
    <property type="match status" value="1"/>
</dbReference>